<feature type="chain" id="PRO_5032840594" evidence="1">
    <location>
        <begin position="25"/>
        <end position="375"/>
    </location>
</feature>
<dbReference type="SUPFAM" id="SSF56601">
    <property type="entry name" value="beta-lactamase/transpeptidase-like"/>
    <property type="match status" value="1"/>
</dbReference>
<organism evidence="3">
    <name type="scientific">Eiseniibacteriota bacterium</name>
    <dbReference type="NCBI Taxonomy" id="2212470"/>
    <lineage>
        <taxon>Bacteria</taxon>
        <taxon>Candidatus Eiseniibacteriota</taxon>
    </lineage>
</organism>
<dbReference type="Pfam" id="PF00144">
    <property type="entry name" value="Beta-lactamase"/>
    <property type="match status" value="1"/>
</dbReference>
<proteinExistence type="predicted"/>
<evidence type="ECO:0000256" key="1">
    <source>
        <dbReference type="SAM" id="SignalP"/>
    </source>
</evidence>
<dbReference type="PANTHER" id="PTHR46825">
    <property type="entry name" value="D-ALANYL-D-ALANINE-CARBOXYPEPTIDASE/ENDOPEPTIDASE AMPH"/>
    <property type="match status" value="1"/>
</dbReference>
<name>A0A832I0N2_UNCEI</name>
<comment type="caution">
    <text evidence="3">The sequence shown here is derived from an EMBL/GenBank/DDBJ whole genome shotgun (WGS) entry which is preliminary data.</text>
</comment>
<accession>A0A832I0N2</accession>
<dbReference type="InterPro" id="IPR012338">
    <property type="entry name" value="Beta-lactam/transpept-like"/>
</dbReference>
<dbReference type="AlphaFoldDB" id="A0A832I0N2"/>
<dbReference type="InterPro" id="IPR001466">
    <property type="entry name" value="Beta-lactam-related"/>
</dbReference>
<protein>
    <submittedName>
        <fullName evidence="3">Class A beta-lactamase-related serine hydrolase</fullName>
    </submittedName>
</protein>
<keyword evidence="3" id="KW-0378">Hydrolase</keyword>
<keyword evidence="1" id="KW-0732">Signal</keyword>
<sequence>MGLDATMNRLPLPLVLLLCVNACAAPPPPAATVPPPPAEFARRAGELLEQNYRPDAPGVVVLVARGDTVLFRAARGEADFASKVPLRPEAVFRIGSITKQFAAAGLLKLVDHGRVKLRDPLSRYVPDFPGGNRITLRHLLNHTSGIASYTDLPNYMERQIQRDLTTAQMIDVFRNLPPRFPPGSHCEYSNSNYVLVGAVIEAVSGVPWYSYLEEALFEPLGMRQTGFGPDPRFAVRQVPGHSYEGQKVVPARSISMTQAHAAGALVSSADDLLTWNRALHGGRVLERSTYAQMVTPVGKAADGGVRSGFGLIRERLRGRETLWHGGDIFGFSAALIYTPGPDITVVVMENDDAEVEQDDAKTFARKLAALALGDR</sequence>
<feature type="signal peptide" evidence="1">
    <location>
        <begin position="1"/>
        <end position="24"/>
    </location>
</feature>
<dbReference type="PANTHER" id="PTHR46825:SF9">
    <property type="entry name" value="BETA-LACTAMASE-RELATED DOMAIN-CONTAINING PROTEIN"/>
    <property type="match status" value="1"/>
</dbReference>
<gene>
    <name evidence="3" type="ORF">ENR23_03615</name>
</gene>
<feature type="domain" description="Beta-lactamase-related" evidence="2">
    <location>
        <begin position="54"/>
        <end position="368"/>
    </location>
</feature>
<dbReference type="GO" id="GO:0016787">
    <property type="term" value="F:hydrolase activity"/>
    <property type="evidence" value="ECO:0007669"/>
    <property type="project" value="UniProtKB-KW"/>
</dbReference>
<evidence type="ECO:0000259" key="2">
    <source>
        <dbReference type="Pfam" id="PF00144"/>
    </source>
</evidence>
<dbReference type="EMBL" id="DSQF01000005">
    <property type="protein sequence ID" value="HGZ42511.1"/>
    <property type="molecule type" value="Genomic_DNA"/>
</dbReference>
<dbReference type="InterPro" id="IPR050491">
    <property type="entry name" value="AmpC-like"/>
</dbReference>
<reference evidence="3" key="1">
    <citation type="journal article" date="2020" name="mSystems">
        <title>Genome- and Community-Level Interaction Insights into Carbon Utilization and Element Cycling Functions of Hydrothermarchaeota in Hydrothermal Sediment.</title>
        <authorList>
            <person name="Zhou Z."/>
            <person name="Liu Y."/>
            <person name="Xu W."/>
            <person name="Pan J."/>
            <person name="Luo Z.H."/>
            <person name="Li M."/>
        </authorList>
    </citation>
    <scope>NUCLEOTIDE SEQUENCE [LARGE SCALE GENOMIC DNA]</scope>
    <source>
        <strain evidence="3">SpSt-381</strain>
    </source>
</reference>
<dbReference type="Gene3D" id="3.40.710.10">
    <property type="entry name" value="DD-peptidase/beta-lactamase superfamily"/>
    <property type="match status" value="1"/>
</dbReference>
<evidence type="ECO:0000313" key="3">
    <source>
        <dbReference type="EMBL" id="HGZ42511.1"/>
    </source>
</evidence>